<dbReference type="Proteomes" id="UP000494206">
    <property type="component" value="Unassembled WGS sequence"/>
</dbReference>
<keyword evidence="3" id="KW-1185">Reference proteome</keyword>
<dbReference type="EMBL" id="CADEPM010000016">
    <property type="protein sequence ID" value="CAB3411730.1"/>
    <property type="molecule type" value="Genomic_DNA"/>
</dbReference>
<proteinExistence type="predicted"/>
<evidence type="ECO:0000313" key="3">
    <source>
        <dbReference type="Proteomes" id="UP000494206"/>
    </source>
</evidence>
<protein>
    <submittedName>
        <fullName evidence="2">Uncharacterized protein</fullName>
    </submittedName>
</protein>
<evidence type="ECO:0000313" key="2">
    <source>
        <dbReference type="EMBL" id="CAB3411730.1"/>
    </source>
</evidence>
<evidence type="ECO:0000256" key="1">
    <source>
        <dbReference type="SAM" id="MobiDB-lite"/>
    </source>
</evidence>
<organism evidence="2 3">
    <name type="scientific">Caenorhabditis bovis</name>
    <dbReference type="NCBI Taxonomy" id="2654633"/>
    <lineage>
        <taxon>Eukaryota</taxon>
        <taxon>Metazoa</taxon>
        <taxon>Ecdysozoa</taxon>
        <taxon>Nematoda</taxon>
        <taxon>Chromadorea</taxon>
        <taxon>Rhabditida</taxon>
        <taxon>Rhabditina</taxon>
        <taxon>Rhabditomorpha</taxon>
        <taxon>Rhabditoidea</taxon>
        <taxon>Rhabditidae</taxon>
        <taxon>Peloderinae</taxon>
        <taxon>Caenorhabditis</taxon>
    </lineage>
</organism>
<sequence>MNPANPQVSENNGAADEAAPVRRRTPRTNVIQRIVNSIITRGDGDLPADIWPLKSNNSTAPSRRSDSYPLVLIGHPRNLVYRLIYQTDAVINKIAGDSEEDQIFLDDLKNLQNALFYWEPLPKKTPEEIRASAMMSVFDQIPELARQYDQLMDVVRSFKQHLADTRRQQGEGEASQGDQEQSEIIILFSEKT</sequence>
<feature type="compositionally biased region" description="Polar residues" evidence="1">
    <location>
        <begin position="1"/>
        <end position="12"/>
    </location>
</feature>
<reference evidence="2 3" key="1">
    <citation type="submission" date="2020-04" db="EMBL/GenBank/DDBJ databases">
        <authorList>
            <person name="Laetsch R D."/>
            <person name="Stevens L."/>
            <person name="Kumar S."/>
            <person name="Blaxter L. M."/>
        </authorList>
    </citation>
    <scope>NUCLEOTIDE SEQUENCE [LARGE SCALE GENOMIC DNA]</scope>
</reference>
<accession>A0A8S1FFE3</accession>
<name>A0A8S1FFE3_9PELO</name>
<gene>
    <name evidence="2" type="ORF">CBOVIS_LOCUS13104</name>
</gene>
<feature type="region of interest" description="Disordered" evidence="1">
    <location>
        <begin position="1"/>
        <end position="25"/>
    </location>
</feature>
<comment type="caution">
    <text evidence="2">The sequence shown here is derived from an EMBL/GenBank/DDBJ whole genome shotgun (WGS) entry which is preliminary data.</text>
</comment>
<dbReference type="AlphaFoldDB" id="A0A8S1FFE3"/>